<feature type="compositionally biased region" description="Polar residues" evidence="5">
    <location>
        <begin position="565"/>
        <end position="588"/>
    </location>
</feature>
<feature type="region of interest" description="Disordered" evidence="5">
    <location>
        <begin position="477"/>
        <end position="638"/>
    </location>
</feature>
<gene>
    <name evidence="7" type="ORF">BDQ94DRAFT_176763</name>
</gene>
<evidence type="ECO:0000259" key="6">
    <source>
        <dbReference type="Pfam" id="PF08573"/>
    </source>
</evidence>
<sequence>MKLGTTDCTSQCLLDERTLERESTTSYAPDNVRPEAYLRVIDTVLMVDRCLERYGTCRGIRAVLRAPYNRGTTSITAGIYLVYASKSRVIAALCYSVPRGDLPVCEHKLGSMEVLKQLQASVTQAFGDYFKDAYEIIQQELALRDAKVQAAEERVRAADEARKRTDAEMAALKDEVTLLRNELRLGDVGFTEDQVTAQKSLELEATYAPHRAIDRICANRMDSEGFSSTEITPVRDLYVALYREAQTLMKASGELRKQVKRHKKKLMHWRKSLDRDNFTLVLDGKAVEFQRAKTNGCEEHSSLFTDLSTSTPLKSSESAIHPVLRGASAPILHTLGVGAYDRSSNDDERREPAAAQSATAPAATIKRKRSASQPPHQISPAIHDHVIIHNYSGPSQPISIKEESLSSSPSGRPLSSCEAIGTQDLDEVGVMVETPTKRKKYKGISSQRAASPAIETRCKDLPPATVDSFSRRATVLQSVDGNTSTNRYDQQLGTAAAKGSKPRPKYPISAMAEDGEENDAEAATPNRFDTSASEARTPRSDPGKEGQSAVQRLEGLLEGPVPAKQQLQPKSTISEFTRGRTVQSSPSSVGRPLSHISENSRRIQANAKSENMQGGSKLDTQHDTTQATSSSGSEAQRIEENATRIQYRALPLHCLELSHFKINPNYNQGVDFAFSSVIRTTDERKCAKGCMRPGCCGGKFNAMARLGGLPTNATSNKDREQEERKILEDYLGEERHILDKLSTEDRESLLQEASARLIANRFGKHRHHHQRSGSPPGYWRTDMPDTQELQRDHEEAREIEREKVRHRYREAMRPGGLWKFADE</sequence>
<evidence type="ECO:0000256" key="3">
    <source>
        <dbReference type="ARBA" id="ARBA00023242"/>
    </source>
</evidence>
<feature type="compositionally biased region" description="Polar residues" evidence="5">
    <location>
        <begin position="477"/>
        <end position="493"/>
    </location>
</feature>
<accession>A0A3F3QIK8</accession>
<feature type="compositionally biased region" description="Low complexity" evidence="5">
    <location>
        <begin position="353"/>
        <end position="364"/>
    </location>
</feature>
<keyword evidence="3" id="KW-0539">Nucleus</keyword>
<evidence type="ECO:0000256" key="1">
    <source>
        <dbReference type="ARBA" id="ARBA00004123"/>
    </source>
</evidence>
<dbReference type="RefSeq" id="XP_026631979.1">
    <property type="nucleotide sequence ID" value="XM_026772750.1"/>
</dbReference>
<feature type="compositionally biased region" description="Basic and acidic residues" evidence="5">
    <location>
        <begin position="343"/>
        <end position="352"/>
    </location>
</feature>
<evidence type="ECO:0000256" key="4">
    <source>
        <dbReference type="SAM" id="Coils"/>
    </source>
</evidence>
<feature type="region of interest" description="Disordered" evidence="5">
    <location>
        <begin position="763"/>
        <end position="782"/>
    </location>
</feature>
<feature type="compositionally biased region" description="Polar residues" evidence="5">
    <location>
        <begin position="602"/>
        <end position="614"/>
    </location>
</feature>
<comment type="subcellular location">
    <subcellularLocation>
        <location evidence="1">Nucleus</location>
    </subcellularLocation>
</comment>
<keyword evidence="2" id="KW-0227">DNA damage</keyword>
<feature type="region of interest" description="Disordered" evidence="5">
    <location>
        <begin position="390"/>
        <end position="415"/>
    </location>
</feature>
<dbReference type="GO" id="GO:0006281">
    <property type="term" value="P:DNA repair"/>
    <property type="evidence" value="ECO:0007669"/>
    <property type="project" value="InterPro"/>
</dbReference>
<evidence type="ECO:0000256" key="5">
    <source>
        <dbReference type="SAM" id="MobiDB-lite"/>
    </source>
</evidence>
<dbReference type="STRING" id="1341132.A0A3F3QIK8"/>
<feature type="coiled-coil region" evidence="4">
    <location>
        <begin position="148"/>
        <end position="182"/>
    </location>
</feature>
<feature type="compositionally biased region" description="Low complexity" evidence="5">
    <location>
        <begin position="405"/>
        <end position="415"/>
    </location>
</feature>
<evidence type="ECO:0000313" key="7">
    <source>
        <dbReference type="EMBL" id="RDH38957.1"/>
    </source>
</evidence>
<keyword evidence="4" id="KW-0175">Coiled coil</keyword>
<protein>
    <submittedName>
        <fullName evidence="7">SAE2-domain-containing protein</fullName>
    </submittedName>
</protein>
<dbReference type="Proteomes" id="UP000253729">
    <property type="component" value="Unassembled WGS sequence"/>
</dbReference>
<feature type="domain" description="DNA endonuclease activator Ctp1 C-terminal" evidence="6">
    <location>
        <begin position="673"/>
        <end position="788"/>
    </location>
</feature>
<evidence type="ECO:0000313" key="8">
    <source>
        <dbReference type="Proteomes" id="UP000253729"/>
    </source>
</evidence>
<reference evidence="7 8" key="1">
    <citation type="submission" date="2018-07" db="EMBL/GenBank/DDBJ databases">
        <title>The genomes of Aspergillus section Nigri reveals drivers in fungal speciation.</title>
        <authorList>
            <consortium name="DOE Joint Genome Institute"/>
            <person name="Vesth T.C."/>
            <person name="Nybo J."/>
            <person name="Theobald S."/>
            <person name="Brandl J."/>
            <person name="Frisvad J.C."/>
            <person name="Nielsen K.F."/>
            <person name="Lyhne E.K."/>
            <person name="Kogle M.E."/>
            <person name="Kuo A."/>
            <person name="Riley R."/>
            <person name="Clum A."/>
            <person name="Nolan M."/>
            <person name="Lipzen A."/>
            <person name="Salamov A."/>
            <person name="Henrissat B."/>
            <person name="Wiebenga A."/>
            <person name="De vries R.P."/>
            <person name="Grigoriev I.V."/>
            <person name="Mortensen U.H."/>
            <person name="Andersen M.R."/>
            <person name="Baker S.E."/>
        </authorList>
    </citation>
    <scope>NUCLEOTIDE SEQUENCE [LARGE SCALE GENOMIC DNA]</scope>
    <source>
        <strain evidence="7 8">CBS 139.54b</strain>
    </source>
</reference>
<feature type="region of interest" description="Disordered" evidence="5">
    <location>
        <begin position="340"/>
        <end position="377"/>
    </location>
</feature>
<organism evidence="7 8">
    <name type="scientific">Aspergillus welwitschiae</name>
    <dbReference type="NCBI Taxonomy" id="1341132"/>
    <lineage>
        <taxon>Eukaryota</taxon>
        <taxon>Fungi</taxon>
        <taxon>Dikarya</taxon>
        <taxon>Ascomycota</taxon>
        <taxon>Pezizomycotina</taxon>
        <taxon>Eurotiomycetes</taxon>
        <taxon>Eurotiomycetidae</taxon>
        <taxon>Eurotiales</taxon>
        <taxon>Aspergillaceae</taxon>
        <taxon>Aspergillus</taxon>
        <taxon>Aspergillus subgen. Circumdati</taxon>
    </lineage>
</organism>
<feature type="compositionally biased region" description="Polar residues" evidence="5">
    <location>
        <begin position="623"/>
        <end position="634"/>
    </location>
</feature>
<dbReference type="GO" id="GO:0005634">
    <property type="term" value="C:nucleus"/>
    <property type="evidence" value="ECO:0007669"/>
    <property type="project" value="UniProtKB-SubCell"/>
</dbReference>
<evidence type="ECO:0000256" key="2">
    <source>
        <dbReference type="ARBA" id="ARBA00022763"/>
    </source>
</evidence>
<proteinExistence type="predicted"/>
<dbReference type="EMBL" id="KZ852032">
    <property type="protein sequence ID" value="RDH38957.1"/>
    <property type="molecule type" value="Genomic_DNA"/>
</dbReference>
<keyword evidence="8" id="KW-1185">Reference proteome</keyword>
<name>A0A3F3QIK8_9EURO</name>
<dbReference type="InterPro" id="IPR013882">
    <property type="entry name" value="Ctp1_C"/>
</dbReference>
<dbReference type="GeneID" id="38141106"/>
<dbReference type="AlphaFoldDB" id="A0A3F3QIK8"/>
<dbReference type="Pfam" id="PF08573">
    <property type="entry name" value="SAE2"/>
    <property type="match status" value="1"/>
</dbReference>